<feature type="region of interest" description="Disordered" evidence="9">
    <location>
        <begin position="669"/>
        <end position="719"/>
    </location>
</feature>
<feature type="region of interest" description="Disordered" evidence="9">
    <location>
        <begin position="892"/>
        <end position="931"/>
    </location>
</feature>
<evidence type="ECO:0000256" key="5">
    <source>
        <dbReference type="ARBA" id="ARBA00022777"/>
    </source>
</evidence>
<evidence type="ECO:0008006" key="12">
    <source>
        <dbReference type="Google" id="ProtNLM"/>
    </source>
</evidence>
<dbReference type="Gene3D" id="1.10.510.10">
    <property type="entry name" value="Transferase(Phosphotransferase) domain 1"/>
    <property type="match status" value="1"/>
</dbReference>
<dbReference type="SUPFAM" id="SSF56112">
    <property type="entry name" value="Protein kinase-like (PK-like)"/>
    <property type="match status" value="1"/>
</dbReference>
<comment type="similarity">
    <text evidence="1">Belongs to the protein kinase superfamily. STE Ser/Thr protein kinase family. STE20 subfamily.</text>
</comment>
<comment type="caution">
    <text evidence="10">The sequence shown here is derived from an EMBL/GenBank/DDBJ whole genome shotgun (WGS) entry which is preliminary data.</text>
</comment>
<comment type="catalytic activity">
    <reaction evidence="8">
        <text>L-seryl-[protein] + ATP = O-phospho-L-seryl-[protein] + ADP + H(+)</text>
        <dbReference type="Rhea" id="RHEA:17989"/>
        <dbReference type="Rhea" id="RHEA-COMP:9863"/>
        <dbReference type="Rhea" id="RHEA-COMP:11604"/>
        <dbReference type="ChEBI" id="CHEBI:15378"/>
        <dbReference type="ChEBI" id="CHEBI:29999"/>
        <dbReference type="ChEBI" id="CHEBI:30616"/>
        <dbReference type="ChEBI" id="CHEBI:83421"/>
        <dbReference type="ChEBI" id="CHEBI:456216"/>
        <dbReference type="EC" id="2.7.11.1"/>
    </reaction>
</comment>
<dbReference type="AlphaFoldDB" id="A0A061IXE5"/>
<evidence type="ECO:0000313" key="11">
    <source>
        <dbReference type="Proteomes" id="UP000031737"/>
    </source>
</evidence>
<feature type="compositionally biased region" description="Polar residues" evidence="9">
    <location>
        <begin position="892"/>
        <end position="901"/>
    </location>
</feature>
<keyword evidence="3" id="KW-0808">Transferase</keyword>
<keyword evidence="6" id="KW-0067">ATP-binding</keyword>
<feature type="region of interest" description="Disordered" evidence="9">
    <location>
        <begin position="128"/>
        <end position="161"/>
    </location>
</feature>
<comment type="catalytic activity">
    <reaction evidence="7">
        <text>L-threonyl-[protein] + ATP = O-phospho-L-threonyl-[protein] + ADP + H(+)</text>
        <dbReference type="Rhea" id="RHEA:46608"/>
        <dbReference type="Rhea" id="RHEA-COMP:11060"/>
        <dbReference type="Rhea" id="RHEA-COMP:11605"/>
        <dbReference type="ChEBI" id="CHEBI:15378"/>
        <dbReference type="ChEBI" id="CHEBI:30013"/>
        <dbReference type="ChEBI" id="CHEBI:30616"/>
        <dbReference type="ChEBI" id="CHEBI:61977"/>
        <dbReference type="ChEBI" id="CHEBI:456216"/>
        <dbReference type="EC" id="2.7.11.1"/>
    </reaction>
</comment>
<accession>A0A061IXE5</accession>
<dbReference type="Proteomes" id="UP000031737">
    <property type="component" value="Unassembled WGS sequence"/>
</dbReference>
<feature type="region of interest" description="Disordered" evidence="9">
    <location>
        <begin position="447"/>
        <end position="472"/>
    </location>
</feature>
<evidence type="ECO:0000256" key="4">
    <source>
        <dbReference type="ARBA" id="ARBA00022741"/>
    </source>
</evidence>
<dbReference type="EMBL" id="AUPL01005562">
    <property type="protein sequence ID" value="ESL06760.1"/>
    <property type="molecule type" value="Genomic_DNA"/>
</dbReference>
<feature type="compositionally biased region" description="Low complexity" evidence="9">
    <location>
        <begin position="673"/>
        <end position="700"/>
    </location>
</feature>
<reference evidence="10 11" key="1">
    <citation type="submission" date="2013-07" db="EMBL/GenBank/DDBJ databases">
        <authorList>
            <person name="Stoco P.H."/>
            <person name="Wagner G."/>
            <person name="Gerber A."/>
            <person name="Zaha A."/>
            <person name="Thompson C."/>
            <person name="Bartholomeu D.C."/>
            <person name="Luckemeyer D.D."/>
            <person name="Bahia D."/>
            <person name="Loreto E."/>
            <person name="Prestes E.B."/>
            <person name="Lima F.M."/>
            <person name="Rodrigues-Luiz G."/>
            <person name="Vallejo G.A."/>
            <person name="Filho J.F."/>
            <person name="Monteiro K.M."/>
            <person name="Tyler K.M."/>
            <person name="de Almeida L.G."/>
            <person name="Ortiz M.F."/>
            <person name="Siervo M.A."/>
            <person name="de Moraes M.H."/>
            <person name="Cunha O.L."/>
            <person name="Mendonca-Neto R."/>
            <person name="Silva R."/>
            <person name="Teixeira S.M."/>
            <person name="Murta S.M."/>
            <person name="Sincero T.C."/>
            <person name="Mendes T.A."/>
            <person name="Urmenyi T.P."/>
            <person name="Silva V.G."/>
            <person name="da Rocha W.D."/>
            <person name="Andersson B."/>
            <person name="Romanha A.J."/>
            <person name="Steindel M."/>
            <person name="de Vasconcelos A.T."/>
            <person name="Grisard E.C."/>
        </authorList>
    </citation>
    <scope>NUCLEOTIDE SEQUENCE [LARGE SCALE GENOMIC DNA]</scope>
    <source>
        <strain evidence="10 11">SC58</strain>
    </source>
</reference>
<sequence length="970" mass="102510">MSDSVFQADTVNVGDLDGRDSAYAADWRLPIVGVSIIPLEVNETGDLELLPASVKFSQKRHTKTNAAATTAAIAAPSQQSVKSVVPATARPTPQVQHKVKQNSKPTEVFQGSGGPPQRTFSGIATSASRGATHTKNGTRARVARGRARRGPSKRSQVDLNTVEDGGHGMSFCAGGSTDRIEASPLFAIALSMPLVHQGCIYDVFQSWVCATRPSQILRETAIRNIINAVLQQLVVLHRGGEAHGSLKLTNIFVASHVVEALDTMNPLPPERTAPLPVSSGVGGANELWRGMLLDPTVAGTGDVDAVCRSSCSCSCSCSSTQGVAEDEGAGATAGAGGVCSGSTGVLDPLEWTKHVVLADGYYAQVEKILIEALTQSTDTTASALGAFPKCVSLKSDKECQSSVIPETAMSEGAGVELDELHLFTLQESEYVPPPECITSEEGVKNGSAVKARGTSSQPEFTEGAATGCVPPFRTTNNTRDPRCSVSPSHDIWMLAMLAIHLADGGCPWWMKRHHRPLPRLRCGPWSLQFASFVQRCACADPAQRPSAEELLQDKWFHTSLLEENGNVVSSLSARPSSQQILLGGSSSSTPIPPRRPCRRAFHDLMLEYQEYAEDWCARLSRAATDAAAVKNSPFPKSTQDLGGSIVPNATANDAPELEMTTQLEPDCPRLLLSRSGNSNQSSSGSSKGSSGRSSSTSSCRSDNRRFGSGNKECMSGTSLRGNMRGSGGFAAGTDSYAGDGHSLALPQATPFFIGAVGVALELCGAEASLNAEDADPEACAGGGVGGGNTSPVQEGFSRHCDSAWDPNLDVDNENQRLIGELMQAFWNLHRECRLAADLWCANLMKHMSLDGRTAELVSPLITEETLPFFGLPESVMHASALDRNNALRIATSTPAAASQQEGLGAPAPGKPAPAPALQQQQLTPGSPPAHAPLVGASPTAFHNYMFCKWCVTTSWALQQDDRGGGNEGRR</sequence>
<evidence type="ECO:0000256" key="1">
    <source>
        <dbReference type="ARBA" id="ARBA00008874"/>
    </source>
</evidence>
<evidence type="ECO:0000256" key="2">
    <source>
        <dbReference type="ARBA" id="ARBA00022527"/>
    </source>
</evidence>
<dbReference type="GO" id="GO:0004674">
    <property type="term" value="F:protein serine/threonine kinase activity"/>
    <property type="evidence" value="ECO:0007669"/>
    <property type="project" value="UniProtKB-KW"/>
</dbReference>
<evidence type="ECO:0000256" key="8">
    <source>
        <dbReference type="ARBA" id="ARBA00048679"/>
    </source>
</evidence>
<organism evidence="10 11">
    <name type="scientific">Trypanosoma rangeli SC58</name>
    <dbReference type="NCBI Taxonomy" id="429131"/>
    <lineage>
        <taxon>Eukaryota</taxon>
        <taxon>Discoba</taxon>
        <taxon>Euglenozoa</taxon>
        <taxon>Kinetoplastea</taxon>
        <taxon>Metakinetoplastina</taxon>
        <taxon>Trypanosomatida</taxon>
        <taxon>Trypanosomatidae</taxon>
        <taxon>Trypanosoma</taxon>
        <taxon>Herpetosoma</taxon>
    </lineage>
</organism>
<proteinExistence type="inferred from homology"/>
<evidence type="ECO:0000256" key="9">
    <source>
        <dbReference type="SAM" id="MobiDB-lite"/>
    </source>
</evidence>
<feature type="region of interest" description="Disordered" evidence="9">
    <location>
        <begin position="633"/>
        <end position="655"/>
    </location>
</feature>
<evidence type="ECO:0000256" key="3">
    <source>
        <dbReference type="ARBA" id="ARBA00022679"/>
    </source>
</evidence>
<dbReference type="VEuPathDB" id="TriTrypDB:TRSC58_05562"/>
<keyword evidence="2" id="KW-0723">Serine/threonine-protein kinase</keyword>
<evidence type="ECO:0000256" key="6">
    <source>
        <dbReference type="ARBA" id="ARBA00022840"/>
    </source>
</evidence>
<dbReference type="InterPro" id="IPR050629">
    <property type="entry name" value="STE20/SPS1-PAK"/>
</dbReference>
<dbReference type="PANTHER" id="PTHR48012">
    <property type="entry name" value="STERILE20-LIKE KINASE, ISOFORM B-RELATED"/>
    <property type="match status" value="1"/>
</dbReference>
<dbReference type="OrthoDB" id="267330at2759"/>
<feature type="compositionally biased region" description="Low complexity" evidence="9">
    <location>
        <begin position="915"/>
        <end position="924"/>
    </location>
</feature>
<protein>
    <recommendedName>
        <fullName evidence="12">Protein kinase domain-containing protein</fullName>
    </recommendedName>
</protein>
<dbReference type="InterPro" id="IPR011009">
    <property type="entry name" value="Kinase-like_dom_sf"/>
</dbReference>
<keyword evidence="5" id="KW-0418">Kinase</keyword>
<feature type="compositionally biased region" description="Basic residues" evidence="9">
    <location>
        <begin position="136"/>
        <end position="152"/>
    </location>
</feature>
<evidence type="ECO:0000313" key="10">
    <source>
        <dbReference type="EMBL" id="ESL06760.1"/>
    </source>
</evidence>
<keyword evidence="4" id="KW-0547">Nucleotide-binding</keyword>
<dbReference type="PANTHER" id="PTHR48012:SF10">
    <property type="entry name" value="FI20177P1"/>
    <property type="match status" value="1"/>
</dbReference>
<dbReference type="GO" id="GO:0005524">
    <property type="term" value="F:ATP binding"/>
    <property type="evidence" value="ECO:0007669"/>
    <property type="project" value="UniProtKB-KW"/>
</dbReference>
<evidence type="ECO:0000256" key="7">
    <source>
        <dbReference type="ARBA" id="ARBA00047899"/>
    </source>
</evidence>
<name>A0A061IXE5_TRYRA</name>
<keyword evidence="11" id="KW-1185">Reference proteome</keyword>
<dbReference type="GO" id="GO:0005737">
    <property type="term" value="C:cytoplasm"/>
    <property type="evidence" value="ECO:0007669"/>
    <property type="project" value="TreeGrafter"/>
</dbReference>
<feature type="region of interest" description="Disordered" evidence="9">
    <location>
        <begin position="91"/>
        <end position="116"/>
    </location>
</feature>
<feature type="compositionally biased region" description="Polar residues" evidence="9">
    <location>
        <begin position="634"/>
        <end position="651"/>
    </location>
</feature>
<gene>
    <name evidence="10" type="ORF">TRSC58_05562</name>
</gene>